<sequence length="170" mass="19428">MCEPYTDIWHFATTVYRQPEVEPLCLQLQEEQGVNVTLLLWLLWIDSYFAKPPASLNAGHLIAEQWQHNIVTPLRTARRWMKRNLELNGDKARLREAIKSQELFAEKLLLSQLQSLVEHTPSHNRALTRVDQLQASADYLTHLGMAAPARASTLKTLLLAIQAAHNKKPC</sequence>
<reference evidence="1 2" key="1">
    <citation type="submission" date="2023-11" db="EMBL/GenBank/DDBJ databases">
        <title>Gilvimarinus fulvus sp. nov., isolated from the surface of Kelp.</title>
        <authorList>
            <person name="Sun Y.Y."/>
            <person name="Gong Y."/>
            <person name="Du Z.J."/>
        </authorList>
    </citation>
    <scope>NUCLEOTIDE SEQUENCE [LARGE SCALE GENOMIC DNA]</scope>
    <source>
        <strain evidence="1 2">SDUM040013</strain>
    </source>
</reference>
<evidence type="ECO:0000313" key="2">
    <source>
        <dbReference type="Proteomes" id="UP001273505"/>
    </source>
</evidence>
<evidence type="ECO:0000313" key="1">
    <source>
        <dbReference type="EMBL" id="MDX6849573.1"/>
    </source>
</evidence>
<proteinExistence type="predicted"/>
<organism evidence="1 2">
    <name type="scientific">Gilvimarinus gilvus</name>
    <dbReference type="NCBI Taxonomy" id="3058038"/>
    <lineage>
        <taxon>Bacteria</taxon>
        <taxon>Pseudomonadati</taxon>
        <taxon>Pseudomonadota</taxon>
        <taxon>Gammaproteobacteria</taxon>
        <taxon>Cellvibrionales</taxon>
        <taxon>Cellvibrionaceae</taxon>
        <taxon>Gilvimarinus</taxon>
    </lineage>
</organism>
<dbReference type="Pfam" id="PF09523">
    <property type="entry name" value="DUF2390"/>
    <property type="match status" value="1"/>
</dbReference>
<accession>A0ABU4S146</accession>
<keyword evidence="2" id="KW-1185">Reference proteome</keyword>
<comment type="caution">
    <text evidence="1">The sequence shown here is derived from an EMBL/GenBank/DDBJ whole genome shotgun (WGS) entry which is preliminary data.</text>
</comment>
<dbReference type="Proteomes" id="UP001273505">
    <property type="component" value="Unassembled WGS sequence"/>
</dbReference>
<protein>
    <submittedName>
        <fullName evidence="1">TIGR02444 family protein</fullName>
    </submittedName>
</protein>
<gene>
    <name evidence="1" type="ORF">SCD92_09385</name>
</gene>
<name>A0ABU4S146_9GAMM</name>
<dbReference type="EMBL" id="JAXAFO010000013">
    <property type="protein sequence ID" value="MDX6849573.1"/>
    <property type="molecule type" value="Genomic_DNA"/>
</dbReference>
<dbReference type="NCBIfam" id="TIGR02444">
    <property type="entry name" value="TIGR02444 family protein"/>
    <property type="match status" value="1"/>
</dbReference>
<dbReference type="InterPro" id="IPR012659">
    <property type="entry name" value="CHP02444"/>
</dbReference>
<dbReference type="RefSeq" id="WP_302724831.1">
    <property type="nucleotide sequence ID" value="NZ_JAULRU010000823.1"/>
</dbReference>